<keyword evidence="3" id="KW-1185">Reference proteome</keyword>
<dbReference type="Proteomes" id="UP000036938">
    <property type="component" value="Unassembled WGS sequence"/>
</dbReference>
<dbReference type="STRING" id="1317121.ATO11_21035"/>
<feature type="compositionally biased region" description="Polar residues" evidence="1">
    <location>
        <begin position="655"/>
        <end position="670"/>
    </location>
</feature>
<accession>A0A0L1JJ07</accession>
<dbReference type="PATRIC" id="fig|1317121.7.peg.3096"/>
<organism evidence="2 3">
    <name type="scientific">Pseudaestuariivita atlantica</name>
    <dbReference type="NCBI Taxonomy" id="1317121"/>
    <lineage>
        <taxon>Bacteria</taxon>
        <taxon>Pseudomonadati</taxon>
        <taxon>Pseudomonadota</taxon>
        <taxon>Alphaproteobacteria</taxon>
        <taxon>Rhodobacterales</taxon>
        <taxon>Paracoccaceae</taxon>
        <taxon>Pseudaestuariivita</taxon>
    </lineage>
</organism>
<dbReference type="EMBL" id="AQQZ01000043">
    <property type="protein sequence ID" value="KNG91749.1"/>
    <property type="molecule type" value="Genomic_DNA"/>
</dbReference>
<evidence type="ECO:0000256" key="1">
    <source>
        <dbReference type="SAM" id="MobiDB-lite"/>
    </source>
</evidence>
<sequence>DNCAEAVESVEVTDLVIAAGAEAVRPATGSDSDQAMGNVLDAGNDVLDGAAAVPGAGGNVVLSAVADPGNSAFLAVDPATGALTLTGGAPAGTHALRYRICEAANADNCAEAVETVEVTDRVIAAGPEAVRPVIGADAAQAAGSVLSALNDTLDGVAVVLGDSPTVVLSRVAGANSAPELSVDGYSGTLLVAAGTPAGSYTLEYRICEIGNADNCATAIETVEITDTPIAAAAEADRPLFQQSAAQAAGTVLDAGNDLLDGAAATLGGANPVTLTLVSADPGLTLDTATGVITVAGDQPLGRHTLTYRICEPANGDNCAEATEAVVISLTPIAAAAEAPRNVTGQDEILLAGNVLDAANDLLDGAAAVAGDTVILSAVAGPDTAAELSLDPATGELRVAAGTAPGSYTLRYRICEAANPVNCAEAVETVVVTDRPILAASEPTRQVMQASTQVGAGSALAAGDTLDGIPVTPGDGGTVVLTLVGADAGLSLDPETGLIAVAANQPLGTHTLTYRICEAVNADNCATATETVEVARTTLQAVAEPTRALTGSDDELPAGLVLGAGDVLDGVQAAAGPSGNVDLTTVAIDAALTLDTETGELTVGAGTAAGTYTVTYRICEKTNPGNCAEATETVTVTDTALAAGPEPVRALAGSDAAQSAGNALDPSNDTL</sequence>
<feature type="non-terminal residue" evidence="2">
    <location>
        <position position="1"/>
    </location>
</feature>
<feature type="region of interest" description="Disordered" evidence="1">
    <location>
        <begin position="649"/>
        <end position="670"/>
    </location>
</feature>
<dbReference type="AlphaFoldDB" id="A0A0L1JJ07"/>
<evidence type="ECO:0000313" key="3">
    <source>
        <dbReference type="Proteomes" id="UP000036938"/>
    </source>
</evidence>
<name>A0A0L1JJ07_9RHOB</name>
<reference evidence="2 3" key="1">
    <citation type="journal article" date="2015" name="Int. J. Syst. Evol. Microbiol.">
        <title>Aestuariivita atlantica sp. nov., isolated from deep sea sediment of the Atlantic Ocean.</title>
        <authorList>
            <person name="Li G."/>
            <person name="Lai Q."/>
            <person name="Du Y."/>
            <person name="Liu X."/>
            <person name="Sun F."/>
            <person name="Shao Z."/>
        </authorList>
    </citation>
    <scope>NUCLEOTIDE SEQUENCE [LARGE SCALE GENOMIC DNA]</scope>
    <source>
        <strain evidence="2 3">22II-S11-z3</strain>
    </source>
</reference>
<evidence type="ECO:0000313" key="2">
    <source>
        <dbReference type="EMBL" id="KNG91749.1"/>
    </source>
</evidence>
<proteinExistence type="predicted"/>
<gene>
    <name evidence="2" type="ORF">ATO11_21035</name>
</gene>
<dbReference type="RefSeq" id="WP_165587012.1">
    <property type="nucleotide sequence ID" value="NZ_AQQZ01000043.1"/>
</dbReference>
<feature type="non-terminal residue" evidence="2">
    <location>
        <position position="670"/>
    </location>
</feature>
<comment type="caution">
    <text evidence="2">The sequence shown here is derived from an EMBL/GenBank/DDBJ whole genome shotgun (WGS) entry which is preliminary data.</text>
</comment>
<protein>
    <submittedName>
        <fullName evidence="2">Uncharacterized protein</fullName>
    </submittedName>
</protein>